<feature type="domain" description="Ig-like" evidence="4">
    <location>
        <begin position="13"/>
        <end position="113"/>
    </location>
</feature>
<feature type="chain" id="PRO_5035169817" evidence="3">
    <location>
        <begin position="21"/>
        <end position="2694"/>
    </location>
</feature>
<feature type="region of interest" description="Disordered" evidence="2">
    <location>
        <begin position="1073"/>
        <end position="1150"/>
    </location>
</feature>
<feature type="domain" description="Ig-like" evidence="4">
    <location>
        <begin position="118"/>
        <end position="207"/>
    </location>
</feature>
<dbReference type="EMBL" id="QNUK01000127">
    <property type="protein sequence ID" value="KAF5900757.1"/>
    <property type="molecule type" value="Genomic_DNA"/>
</dbReference>
<dbReference type="Pfam" id="PF07654">
    <property type="entry name" value="C1-set"/>
    <property type="match status" value="3"/>
</dbReference>
<dbReference type="InterPro" id="IPR003597">
    <property type="entry name" value="Ig_C1-set"/>
</dbReference>
<evidence type="ECO:0000313" key="5">
    <source>
        <dbReference type="EMBL" id="KAF5900757.1"/>
    </source>
</evidence>
<feature type="region of interest" description="Disordered" evidence="2">
    <location>
        <begin position="2644"/>
        <end position="2694"/>
    </location>
</feature>
<feature type="region of interest" description="Disordered" evidence="2">
    <location>
        <begin position="775"/>
        <end position="807"/>
    </location>
</feature>
<feature type="compositionally biased region" description="Basic and acidic residues" evidence="2">
    <location>
        <begin position="1509"/>
        <end position="1550"/>
    </location>
</feature>
<feature type="compositionally biased region" description="Low complexity" evidence="2">
    <location>
        <begin position="2657"/>
        <end position="2669"/>
    </location>
</feature>
<feature type="compositionally biased region" description="Polar residues" evidence="2">
    <location>
        <begin position="1005"/>
        <end position="1018"/>
    </location>
</feature>
<keyword evidence="1" id="KW-0393">Immunoglobulin domain</keyword>
<dbReference type="Proteomes" id="UP000727407">
    <property type="component" value="Unassembled WGS sequence"/>
</dbReference>
<proteinExistence type="predicted"/>
<sequence length="2694" mass="308401">MKFKVLLYFFVLSQVKQVFPTEISVRLGSSVVLPCSFHLPDTDEFLNAIWSFNGSIIASNNQTGSVHYLTKSATGFNVFFPLALYNATPHSQGVYECHVQSNLTNYFSNVTLIILVSPSIFVPSPEVVLGQESAVDCWAKGFSPSYITFSWTRADKEIRAPKKSKTNRTKDGLYESLSQLVFIPELADRNVTYTCAVNHETLEKPLVREFRINLTILPKVTVSVVPSSSRSSPLTLACEINGFYPQNVSVLWKRNGTVLPETHQIQQNNDGTYRMRHFHTLSIEERERAGQVQCVAQQSHVSHPALSSIDPSAADSLVQKLVLTKSAKASVAMMIISLVLILLLCFGFSWKRRDEKQKSLSVSCIILPPRVVVGKKGRVTISIEGRRADQVQTAWFLNNVLLVDTSYTESNTSRSHTPRASRVSMLSEKAPLLPSTALGYYKLHTRKPLQSAGPNKQLLSSFTFIPNLSVHKGSVFKCQISYKGKDKIVMERVSEKFTVLSPPEVSEIHFSEPNEETGIVTMTVEASHFHPDVITFRWFCEGGELCPVAAPTALAAPRPDAQGFFSARSQCRLPKAELERGKTAVWVTVHHMSLKQPVKRKTRGFIKKPTVSEISCTRYPSSPQPGLLTLACSITSFYPPDIAVKWLKRCNNREMEFKKEEGLGEIQGPIKMQSRMFRAVAVLKEAENRLKNVDKDEEVVCRVEHCSLHAPIERVWTNSRTVLSEMEDPESAINRFGRAIWTVWGYLRGTVGRYLRPEVTNEEVHNLHFKQEDTEAISKSSIELKEKKEEKERTETKSNETRDDLQYPGIRVRAAAVHWESIAHGGHEVKDKSKHICHSSEDKSKKSQTKEDNEQTLENQEKSSAYIDVGIKNRDSTLSGSEEADLNVERHEQEQTKKLEKKEEEEKTMMIENDDTEKEHLKSSFVNQDLLAKETNLSAERSENNQVQEKASEKHVDVGDVDEIMRQKNDETQKEQSQEKRRKQKEEDVDIMRKDIDEREKETIQSEFINQGLLTNEANIIVERNENSQEQKRKQEEEDKHVDEIIKRKNEVPEEEPRKSQFVEQALLTQEADLNVERSKGSQKQRTKQEAENGDEIIRSLDETGDDILTRDNNENDEEPSKSEFIDQGLLTNEADLNFQSESSQEQIRKPEEEVVHEIMRTGFDETGEEPIQSVVNEPGLLCKEAELNVETSKNNQVQIRESEEKEEVVDGILTREYDDAEEELIKNEFVKQGSLAKQTDLTVERNENQEQRWKLEEDVLEEISRREYDETEEEPIKSDFIIQSSLVMEADLNVDKNENLEQRRKLEKEVEKEGLEQISREEYEESKEEPILSEFIKQDSLDEEADLNVERNENHEQKRKLENEEEELGEISRKAFDESEEEPSTNEFIEQGPLAEETDLNVERNENQEQRQKLEKEEGELEKSIEEISRKDFDESEEEPSTDEFIKQGPLAEETDLNVERNENHEHRLKLEKHEEAESIEKISMREQYENKEEPIKSEFIQQGSLAKKTELNVKTNDHQEQRRKSEEKEKDLEEISSREFDENEEEPIKSEIIKQGLLAEEADLNIERNENQEQIMKLEEESIEEISRREIDESEEGPIKSEFITQGSLAERVELNVERNESQEQRRKLGEEEESIDEILRREYDESKEGPIKSEFIKQGLLAEGADLNIEMNEVMEQKKKLEEEEEGLEEIPRREYDEREAEPIKSEFIKQDLLAEEADLNAERNENQEQRRKLEEEEEGLEEIPRREYDEGEEEPIKNEFIKQDSLDMEADLNLERNKNQEQKRKFEEDEQSIEKISMKEHDESEEEPIKLEFIKHGSLPDEADLNIERNEILEQRRKLEEEKESIEEISRREYDEGKEEPIKCEYIKQGLLAEGADLNVERNENQEQRRKLEREEESIEEISTKEYDEHEEHEHEDPIQSDFTDQGFDSEEQAGVCEMENKAVTQLVSVEKITECVYDQDIKELNVITEHEHEASKSQMMDESMFTQLASAQEVRSLLNDNSLLHEKEVIEGHNEETNQETVGKDGHHEEFSACEHVTDTGIVEEQKVCGTELKQFEVIDSSVETESELLQMTQIEMAEMLKKGSEPSRMFEDEDKSLTATTKLQVVEQSNALKAESEMVQNIDLGELDDKARDQNSSEIQQPATVTQENIMGVITRPETGTGNQAETVKTTPKFRAEAVAVDVKKSTETETSSYELPIEREEVAVHETTDQCFLEQGSLLEEPDDTRKNELRLCEVPLSGVKSVSLEKVDEPEVLIESIYELQSSSFQEECSSETELKMKALSSSPGQTAEEFETVSEGTLMSRGGLKYERAQPNYTFSLIEKPIFGDNPLQDKINQDKNTAQDSSLKQEIEYSEALCLPERESEQETLEMPKNSQKDTEEQELIDKAEPGLLDERNDVTPSFGVVEEIISDLTKKSDERRNDHESELEKLKEMSESNMNVELLTDTKECEIESVAEMTDIESTGIVSMMESGGKTVEPKEEKDKCQLVFSETTAATEISRVLEEEIEHGESVMDSKEDKEERDRPGLKRGFEKVAGDNDKDKPSGLTDLLFPLEASSLDFTVQKSKIAVKNPLVRPPKDPRMLINMPSVEPLAPPQPTQPSFLKKSPLGGAPIPNKGVIGFKLPGLGAGFPALRKTEAGKKIRDGEDTESVTTQKSDSSSQSADDDVKQETSPPKPKPKWTPPRQPG</sequence>
<comment type="caution">
    <text evidence="5">The sequence shown here is derived from an EMBL/GenBank/DDBJ whole genome shotgun (WGS) entry which is preliminary data.</text>
</comment>
<dbReference type="OrthoDB" id="10043043at2759"/>
<evidence type="ECO:0000313" key="6">
    <source>
        <dbReference type="Proteomes" id="UP000727407"/>
    </source>
</evidence>
<feature type="compositionally biased region" description="Basic and acidic residues" evidence="2">
    <location>
        <begin position="1883"/>
        <end position="1898"/>
    </location>
</feature>
<protein>
    <submittedName>
        <fullName evidence="5">Trichohyalin-like isoform X3</fullName>
    </submittedName>
</protein>
<feature type="compositionally biased region" description="Pro residues" evidence="2">
    <location>
        <begin position="2680"/>
        <end position="2694"/>
    </location>
</feature>
<feature type="compositionally biased region" description="Basic and acidic residues" evidence="2">
    <location>
        <begin position="1777"/>
        <end position="1811"/>
    </location>
</feature>
<organism evidence="5 6">
    <name type="scientific">Clarias magur</name>
    <name type="common">Asian catfish</name>
    <name type="synonym">Macropteronotus magur</name>
    <dbReference type="NCBI Taxonomy" id="1594786"/>
    <lineage>
        <taxon>Eukaryota</taxon>
        <taxon>Metazoa</taxon>
        <taxon>Chordata</taxon>
        <taxon>Craniata</taxon>
        <taxon>Vertebrata</taxon>
        <taxon>Euteleostomi</taxon>
        <taxon>Actinopterygii</taxon>
        <taxon>Neopterygii</taxon>
        <taxon>Teleostei</taxon>
        <taxon>Ostariophysi</taxon>
        <taxon>Siluriformes</taxon>
        <taxon>Clariidae</taxon>
        <taxon>Clarias</taxon>
    </lineage>
</organism>
<feature type="region of interest" description="Disordered" evidence="2">
    <location>
        <begin position="2579"/>
        <end position="2622"/>
    </location>
</feature>
<feature type="region of interest" description="Disordered" evidence="2">
    <location>
        <begin position="1879"/>
        <end position="1930"/>
    </location>
</feature>
<feature type="compositionally biased region" description="Basic and acidic residues" evidence="2">
    <location>
        <begin position="1023"/>
        <end position="1061"/>
    </location>
</feature>
<evidence type="ECO:0000256" key="3">
    <source>
        <dbReference type="SAM" id="SignalP"/>
    </source>
</evidence>
<feature type="region of interest" description="Disordered" evidence="2">
    <location>
        <begin position="1681"/>
        <end position="1811"/>
    </location>
</feature>
<feature type="domain" description="Ig-like" evidence="4">
    <location>
        <begin position="218"/>
        <end position="307"/>
    </location>
</feature>
<evidence type="ECO:0000259" key="4">
    <source>
        <dbReference type="PROSITE" id="PS50835"/>
    </source>
</evidence>
<feature type="compositionally biased region" description="Basic and acidic residues" evidence="2">
    <location>
        <begin position="1087"/>
        <end position="1125"/>
    </location>
</feature>
<keyword evidence="3" id="KW-0732">Signal</keyword>
<dbReference type="InterPro" id="IPR036179">
    <property type="entry name" value="Ig-like_dom_sf"/>
</dbReference>
<feature type="compositionally biased region" description="Basic and acidic residues" evidence="2">
    <location>
        <begin position="1724"/>
        <end position="1738"/>
    </location>
</feature>
<feature type="compositionally biased region" description="Basic and acidic residues" evidence="2">
    <location>
        <begin position="1349"/>
        <end position="1363"/>
    </location>
</feature>
<dbReference type="PANTHER" id="PTHR23411">
    <property type="entry name" value="TAPASIN"/>
    <property type="match status" value="1"/>
</dbReference>
<feature type="compositionally biased region" description="Basic and acidic residues" evidence="2">
    <location>
        <begin position="1746"/>
        <end position="1769"/>
    </location>
</feature>
<feature type="compositionally biased region" description="Basic and acidic residues" evidence="2">
    <location>
        <begin position="1906"/>
        <end position="1922"/>
    </location>
</feature>
<dbReference type="SUPFAM" id="SSF48726">
    <property type="entry name" value="Immunoglobulin"/>
    <property type="match status" value="5"/>
</dbReference>
<feature type="signal peptide" evidence="3">
    <location>
        <begin position="1"/>
        <end position="20"/>
    </location>
</feature>
<dbReference type="InterPro" id="IPR013783">
    <property type="entry name" value="Ig-like_fold"/>
</dbReference>
<feature type="compositionally biased region" description="Basic and acidic residues" evidence="2">
    <location>
        <begin position="950"/>
        <end position="1004"/>
    </location>
</feature>
<evidence type="ECO:0000256" key="1">
    <source>
        <dbReference type="ARBA" id="ARBA00023319"/>
    </source>
</evidence>
<dbReference type="InterPro" id="IPR050380">
    <property type="entry name" value="Immune_Resp_Modulators"/>
</dbReference>
<keyword evidence="6" id="KW-1185">Reference proteome</keyword>
<feature type="compositionally biased region" description="Basic and acidic residues" evidence="2">
    <location>
        <begin position="2513"/>
        <end position="2550"/>
    </location>
</feature>
<feature type="compositionally biased region" description="Basic and acidic residues" evidence="2">
    <location>
        <begin position="1402"/>
        <end position="1434"/>
    </location>
</feature>
<name>A0A8J4UP74_CLAMG</name>
<feature type="compositionally biased region" description="Basic and acidic residues" evidence="2">
    <location>
        <begin position="838"/>
        <end position="853"/>
    </location>
</feature>
<dbReference type="InterPro" id="IPR003599">
    <property type="entry name" value="Ig_sub"/>
</dbReference>
<feature type="compositionally biased region" description="Basic and acidic residues" evidence="2">
    <location>
        <begin position="1693"/>
        <end position="1713"/>
    </location>
</feature>
<feature type="compositionally biased region" description="Basic and acidic residues" evidence="2">
    <location>
        <begin position="1473"/>
        <end position="1498"/>
    </location>
</feature>
<dbReference type="Gene3D" id="2.60.40.10">
    <property type="entry name" value="Immunoglobulins"/>
    <property type="match status" value="5"/>
</dbReference>
<feature type="compositionally biased region" description="Basic and acidic residues" evidence="2">
    <location>
        <begin position="782"/>
        <end position="805"/>
    </location>
</feature>
<feature type="region of interest" description="Disordered" evidence="2">
    <location>
        <begin position="2366"/>
        <end position="2388"/>
    </location>
</feature>
<feature type="compositionally biased region" description="Polar residues" evidence="2">
    <location>
        <begin position="935"/>
        <end position="949"/>
    </location>
</feature>
<feature type="compositionally biased region" description="Basic and acidic residues" evidence="2">
    <location>
        <begin position="887"/>
        <end position="909"/>
    </location>
</feature>
<dbReference type="PROSITE" id="PS50835">
    <property type="entry name" value="IG_LIKE"/>
    <property type="match status" value="4"/>
</dbReference>
<feature type="domain" description="Ig-like" evidence="4">
    <location>
        <begin position="609"/>
        <end position="724"/>
    </location>
</feature>
<feature type="region of interest" description="Disordered" evidence="2">
    <location>
        <begin position="825"/>
        <end position="1061"/>
    </location>
</feature>
<reference evidence="5" key="1">
    <citation type="submission" date="2020-07" db="EMBL/GenBank/DDBJ databases">
        <title>Clarias magur genome sequencing, assembly and annotation.</title>
        <authorList>
            <person name="Kushwaha B."/>
            <person name="Kumar R."/>
            <person name="Das P."/>
            <person name="Joshi C.G."/>
            <person name="Kumar D."/>
            <person name="Nagpure N.S."/>
            <person name="Pandey M."/>
            <person name="Agarwal S."/>
            <person name="Srivastava S."/>
            <person name="Singh M."/>
            <person name="Sahoo L."/>
            <person name="Jayasankar P."/>
            <person name="Meher P.K."/>
            <person name="Koringa P.G."/>
            <person name="Iquebal M.A."/>
            <person name="Das S.P."/>
            <person name="Bit A."/>
            <person name="Patnaik S."/>
            <person name="Patel N."/>
            <person name="Shah T.M."/>
            <person name="Hinsu A."/>
            <person name="Jena J.K."/>
        </authorList>
    </citation>
    <scope>NUCLEOTIDE SEQUENCE</scope>
    <source>
        <strain evidence="5">CIFAMagur01</strain>
        <tissue evidence="5">Testis</tissue>
    </source>
</reference>
<gene>
    <name evidence="5" type="ORF">DAT39_009506</name>
</gene>
<dbReference type="SMART" id="SM00407">
    <property type="entry name" value="IGc1"/>
    <property type="match status" value="3"/>
</dbReference>
<dbReference type="SMART" id="SM00409">
    <property type="entry name" value="IG"/>
    <property type="match status" value="2"/>
</dbReference>
<accession>A0A8J4UP74</accession>
<feature type="region of interest" description="Disordered" evidence="2">
    <location>
        <begin position="1842"/>
        <end position="1861"/>
    </location>
</feature>
<feature type="non-terminal residue" evidence="5">
    <location>
        <position position="2694"/>
    </location>
</feature>
<feature type="region of interest" description="Disordered" evidence="2">
    <location>
        <begin position="1309"/>
        <end position="1550"/>
    </location>
</feature>
<feature type="compositionally biased region" description="Basic and acidic residues" evidence="2">
    <location>
        <begin position="1309"/>
        <end position="1322"/>
    </location>
</feature>
<feature type="region of interest" description="Disordered" evidence="2">
    <location>
        <begin position="2513"/>
        <end position="2553"/>
    </location>
</feature>
<evidence type="ECO:0000256" key="2">
    <source>
        <dbReference type="SAM" id="MobiDB-lite"/>
    </source>
</evidence>
<dbReference type="CDD" id="cd00098">
    <property type="entry name" value="IgC1"/>
    <property type="match status" value="2"/>
</dbReference>
<dbReference type="InterPro" id="IPR007110">
    <property type="entry name" value="Ig-like_dom"/>
</dbReference>